<keyword evidence="1" id="KW-0812">Transmembrane</keyword>
<evidence type="ECO:0000256" key="1">
    <source>
        <dbReference type="SAM" id="Phobius"/>
    </source>
</evidence>
<protein>
    <submittedName>
        <fullName evidence="2">O-antigen ligase</fullName>
    </submittedName>
</protein>
<gene>
    <name evidence="2" type="ORF">LPTSP4_05220</name>
</gene>
<dbReference type="AlphaFoldDB" id="A0A2P2DWK2"/>
<proteinExistence type="predicted"/>
<comment type="caution">
    <text evidence="2">The sequence shown here is derived from an EMBL/GenBank/DDBJ whole genome shotgun (WGS) entry which is preliminary data.</text>
</comment>
<dbReference type="EMBL" id="BFBB01000002">
    <property type="protein sequence ID" value="GBF49013.1"/>
    <property type="molecule type" value="Genomic_DNA"/>
</dbReference>
<feature type="transmembrane region" description="Helical" evidence="1">
    <location>
        <begin position="106"/>
        <end position="123"/>
    </location>
</feature>
<feature type="transmembrane region" description="Helical" evidence="1">
    <location>
        <begin position="24"/>
        <end position="44"/>
    </location>
</feature>
<keyword evidence="2" id="KW-0436">Ligase</keyword>
<accession>A0A2P2DWK2</accession>
<keyword evidence="1" id="KW-1133">Transmembrane helix</keyword>
<sequence>MIESAPYLYYEIFITPKGHAHNDLLHFFVIGGVFSAFLFLSFYFRAIQTALKGYKLDIRAIGIPIIYISGFFQCYLLDDEVTLPFFALVGLMGGKYTPSNSGIRKMLMFLLLPVFFSLGYLYFANKTPIADIFIHRTRDAKNFLFPLAQSTLRGQSVRVNLEKEPFFYFKLEGCLNQSRNFKKRFGFREEPIRFRLLRREKEPLVPYPEKVRIELRQRDAFDQDQRFQAHGEEIIDTREFSLDPWQESFAIALPKIKNEDLKFYDLGIAYFPAKGNQSIQLPELQIKPNCD</sequence>
<evidence type="ECO:0000313" key="3">
    <source>
        <dbReference type="Proteomes" id="UP000245133"/>
    </source>
</evidence>
<feature type="transmembrane region" description="Helical" evidence="1">
    <location>
        <begin position="56"/>
        <end position="75"/>
    </location>
</feature>
<name>A0A2P2DWK2_9LEPT</name>
<keyword evidence="1" id="KW-0472">Membrane</keyword>
<evidence type="ECO:0000313" key="2">
    <source>
        <dbReference type="EMBL" id="GBF49013.1"/>
    </source>
</evidence>
<organism evidence="2 3">
    <name type="scientific">Leptospira ryugenii</name>
    <dbReference type="NCBI Taxonomy" id="1917863"/>
    <lineage>
        <taxon>Bacteria</taxon>
        <taxon>Pseudomonadati</taxon>
        <taxon>Spirochaetota</taxon>
        <taxon>Spirochaetia</taxon>
        <taxon>Leptospirales</taxon>
        <taxon>Leptospiraceae</taxon>
        <taxon>Leptospira</taxon>
    </lineage>
</organism>
<reference evidence="2 3" key="1">
    <citation type="submission" date="2018-02" db="EMBL/GenBank/DDBJ databases">
        <title>Novel Leptospira species isolated from soil and water in Japan.</title>
        <authorList>
            <person name="Nakao R."/>
            <person name="Masuzawa T."/>
        </authorList>
    </citation>
    <scope>NUCLEOTIDE SEQUENCE [LARGE SCALE GENOMIC DNA]</scope>
    <source>
        <strain evidence="2 3">YH101</strain>
    </source>
</reference>
<dbReference type="Proteomes" id="UP000245133">
    <property type="component" value="Unassembled WGS sequence"/>
</dbReference>
<keyword evidence="3" id="KW-1185">Reference proteome</keyword>
<dbReference type="GO" id="GO:0016874">
    <property type="term" value="F:ligase activity"/>
    <property type="evidence" value="ECO:0007669"/>
    <property type="project" value="UniProtKB-KW"/>
</dbReference>